<evidence type="ECO:0000259" key="8">
    <source>
        <dbReference type="Pfam" id="PF02308"/>
    </source>
</evidence>
<dbReference type="InterPro" id="IPR049177">
    <property type="entry name" value="MgtC_SapB_SrpB_YhiD_N"/>
</dbReference>
<organism evidence="9 10">
    <name type="scientific">Candidatus Paenalcaligenes intestinipullorum</name>
    <dbReference type="NCBI Taxonomy" id="2838718"/>
    <lineage>
        <taxon>Bacteria</taxon>
        <taxon>Pseudomonadati</taxon>
        <taxon>Pseudomonadota</taxon>
        <taxon>Betaproteobacteria</taxon>
        <taxon>Burkholderiales</taxon>
        <taxon>Alcaligenaceae</taxon>
        <taxon>Paenalcaligenes</taxon>
    </lineage>
</organism>
<name>A0A9D2U8D4_9BURK</name>
<keyword evidence="3" id="KW-1003">Cell membrane</keyword>
<comment type="caution">
    <text evidence="9">The sequence shown here is derived from an EMBL/GenBank/DDBJ whole genome shotgun (WGS) entry which is preliminary data.</text>
</comment>
<feature type="transmembrane region" description="Helical" evidence="7">
    <location>
        <begin position="136"/>
        <end position="153"/>
    </location>
</feature>
<feature type="transmembrane region" description="Helical" evidence="7">
    <location>
        <begin position="84"/>
        <end position="101"/>
    </location>
</feature>
<keyword evidence="4 7" id="KW-0812">Transmembrane</keyword>
<dbReference type="EMBL" id="DWUQ01000118">
    <property type="protein sequence ID" value="HJD44535.1"/>
    <property type="molecule type" value="Genomic_DNA"/>
</dbReference>
<dbReference type="GO" id="GO:0005886">
    <property type="term" value="C:plasma membrane"/>
    <property type="evidence" value="ECO:0007669"/>
    <property type="project" value="UniProtKB-SubCell"/>
</dbReference>
<protein>
    <recommendedName>
        <fullName evidence="7">Protein MgtC</fullName>
    </recommendedName>
</protein>
<evidence type="ECO:0000256" key="5">
    <source>
        <dbReference type="ARBA" id="ARBA00022989"/>
    </source>
</evidence>
<keyword evidence="7" id="KW-0997">Cell inner membrane</keyword>
<evidence type="ECO:0000256" key="2">
    <source>
        <dbReference type="ARBA" id="ARBA00009298"/>
    </source>
</evidence>
<sequence>MSIMTDVWQTIVSEFSDIKDIHEATVVVLRLSVAALLGAALGFERELRGKDAGLRTHILVSVGAAIFILVPVTSGMTTADASRVMQGIISGIGFLGAGAILKQTKDHAVLGLTTAASIWVAAAVGVAAGYGREATAVASTIIALFVLAVLGRFEKYKNSL</sequence>
<proteinExistence type="inferred from homology"/>
<feature type="transmembrane region" description="Helical" evidence="7">
    <location>
        <begin position="108"/>
        <end position="130"/>
    </location>
</feature>
<dbReference type="PANTHER" id="PTHR33778">
    <property type="entry name" value="PROTEIN MGTC"/>
    <property type="match status" value="1"/>
</dbReference>
<evidence type="ECO:0000313" key="10">
    <source>
        <dbReference type="Proteomes" id="UP000823889"/>
    </source>
</evidence>
<reference evidence="9" key="2">
    <citation type="submission" date="2021-04" db="EMBL/GenBank/DDBJ databases">
        <authorList>
            <person name="Gilroy R."/>
        </authorList>
    </citation>
    <scope>NUCLEOTIDE SEQUENCE</scope>
    <source>
        <strain evidence="9">9264</strain>
    </source>
</reference>
<evidence type="ECO:0000256" key="6">
    <source>
        <dbReference type="ARBA" id="ARBA00023136"/>
    </source>
</evidence>
<evidence type="ECO:0000256" key="7">
    <source>
        <dbReference type="RuleBase" id="RU365041"/>
    </source>
</evidence>
<comment type="similarity">
    <text evidence="2 7">Belongs to the MgtC/SapB family.</text>
</comment>
<dbReference type="PANTHER" id="PTHR33778:SF1">
    <property type="entry name" value="MAGNESIUM TRANSPORTER YHID-RELATED"/>
    <property type="match status" value="1"/>
</dbReference>
<dbReference type="AlphaFoldDB" id="A0A9D2U8D4"/>
<dbReference type="InterPro" id="IPR003416">
    <property type="entry name" value="MgtC/SapB/SrpB/YhiD_fam"/>
</dbReference>
<keyword evidence="5 7" id="KW-1133">Transmembrane helix</keyword>
<evidence type="ECO:0000256" key="3">
    <source>
        <dbReference type="ARBA" id="ARBA00022475"/>
    </source>
</evidence>
<evidence type="ECO:0000256" key="4">
    <source>
        <dbReference type="ARBA" id="ARBA00022692"/>
    </source>
</evidence>
<keyword evidence="6 7" id="KW-0472">Membrane</keyword>
<feature type="transmembrane region" description="Helical" evidence="7">
    <location>
        <begin position="54"/>
        <end position="72"/>
    </location>
</feature>
<evidence type="ECO:0000313" key="9">
    <source>
        <dbReference type="EMBL" id="HJD44535.1"/>
    </source>
</evidence>
<accession>A0A9D2U8D4</accession>
<dbReference type="Proteomes" id="UP000823889">
    <property type="component" value="Unassembled WGS sequence"/>
</dbReference>
<comment type="subcellular location">
    <subcellularLocation>
        <location evidence="7">Cell inner membrane</location>
        <topology evidence="7">Multi-pass membrane protein</topology>
    </subcellularLocation>
    <subcellularLocation>
        <location evidence="1">Cell membrane</location>
        <topology evidence="1">Multi-pass membrane protein</topology>
    </subcellularLocation>
</comment>
<dbReference type="PRINTS" id="PR01837">
    <property type="entry name" value="MGTCSAPBPROT"/>
</dbReference>
<evidence type="ECO:0000256" key="1">
    <source>
        <dbReference type="ARBA" id="ARBA00004651"/>
    </source>
</evidence>
<reference evidence="9" key="1">
    <citation type="journal article" date="2021" name="PeerJ">
        <title>Extensive microbial diversity within the chicken gut microbiome revealed by metagenomics and culture.</title>
        <authorList>
            <person name="Gilroy R."/>
            <person name="Ravi A."/>
            <person name="Getino M."/>
            <person name="Pursley I."/>
            <person name="Horton D.L."/>
            <person name="Alikhan N.F."/>
            <person name="Baker D."/>
            <person name="Gharbi K."/>
            <person name="Hall N."/>
            <person name="Watson M."/>
            <person name="Adriaenssens E.M."/>
            <person name="Foster-Nyarko E."/>
            <person name="Jarju S."/>
            <person name="Secka A."/>
            <person name="Antonio M."/>
            <person name="Oren A."/>
            <person name="Chaudhuri R.R."/>
            <person name="La Ragione R."/>
            <person name="Hildebrand F."/>
            <person name="Pallen M.J."/>
        </authorList>
    </citation>
    <scope>NUCLEOTIDE SEQUENCE</scope>
    <source>
        <strain evidence="9">9264</strain>
    </source>
</reference>
<gene>
    <name evidence="9" type="ORF">H9906_05860</name>
</gene>
<feature type="domain" description="MgtC/SapB/SrpB/YhiD N-terminal" evidence="8">
    <location>
        <begin position="31"/>
        <end position="155"/>
    </location>
</feature>
<dbReference type="Pfam" id="PF02308">
    <property type="entry name" value="MgtC"/>
    <property type="match status" value="1"/>
</dbReference>